<evidence type="ECO:0000313" key="3">
    <source>
        <dbReference type="Proteomes" id="UP000124292"/>
    </source>
</evidence>
<evidence type="ECO:0000313" key="4">
    <source>
        <dbReference type="Proteomes" id="UP000133219"/>
    </source>
</evidence>
<organism evidence="1 4">
    <name type="scientific">Macaca fuscata rhadinovirus</name>
    <dbReference type="NCBI Taxonomy" id="272551"/>
    <lineage>
        <taxon>Viruses</taxon>
        <taxon>Duplodnaviria</taxon>
        <taxon>Heunggongvirae</taxon>
        <taxon>Peploviricota</taxon>
        <taxon>Herviviricetes</taxon>
        <taxon>Herpesvirales</taxon>
        <taxon>Orthoherpesviridae</taxon>
        <taxon>Gammaherpesvirinae</taxon>
        <taxon>Rhadinovirus</taxon>
        <taxon>Rhadinovirus macacinegamma11</taxon>
        <taxon>macacine gammaherpesvirus 11</taxon>
    </lineage>
</organism>
<dbReference type="Proteomes" id="UP000133219">
    <property type="component" value="Segment"/>
</dbReference>
<accession>G9JMA7</accession>
<dbReference type="RefSeq" id="YP_238402.1">
    <property type="nucleotide sequence ID" value="NC_007016.1"/>
</dbReference>
<evidence type="ECO:0000313" key="2">
    <source>
        <dbReference type="EMBL" id="AEW87794.1"/>
    </source>
</evidence>
<gene>
    <name evidence="1" type="ORF">JM99</name>
</gene>
<protein>
    <submittedName>
        <fullName evidence="1">JM99</fullName>
    </submittedName>
</protein>
<sequence>MAPNTQKDRLIQIAAECVPRVTQPRPLHSRPAYRLHRRWLRTPRWPGRSWWRHRRDGYEAARAAALPCIQLPCPHRRRPCA</sequence>
<name>G9JMA7_9GAMA</name>
<evidence type="ECO:0000313" key="1">
    <source>
        <dbReference type="EMBL" id="AEW87624.1"/>
    </source>
</evidence>
<reference evidence="3 4" key="1">
    <citation type="journal article" date="2013" name="J. Virol.">
        <title>Genomic characterization of Japanese macaque rhadinovirus, a novel herpesvirus isolated from a nonhuman primate with a spontaneous inflammatory demyelinating disease.</title>
        <authorList>
            <person name="Estep R.D."/>
            <person name="Hansen S.G."/>
            <person name="Rogers K.S."/>
            <person name="Axthelm M.K."/>
            <person name="Wong S.W."/>
        </authorList>
    </citation>
    <scope>NUCLEOTIDE SEQUENCE [LARGE SCALE GENOMIC DNA]</scope>
    <source>
        <strain evidence="2">12E2</strain>
        <strain evidence="1">3A1</strain>
    </source>
</reference>
<dbReference type="GeneID" id="3416451"/>
<dbReference type="KEGG" id="vg:3416451"/>
<dbReference type="EMBL" id="JN885137">
    <property type="protein sequence ID" value="AEW87794.1"/>
    <property type="molecule type" value="Genomic_DNA"/>
</dbReference>
<proteinExistence type="predicted"/>
<dbReference type="EMBL" id="JN885136">
    <property type="protein sequence ID" value="AEW87624.1"/>
    <property type="molecule type" value="Genomic_DNA"/>
</dbReference>
<dbReference type="Proteomes" id="UP000124292">
    <property type="component" value="Genome"/>
</dbReference>